<proteinExistence type="predicted"/>
<protein>
    <submittedName>
        <fullName evidence="1">Uncharacterized protein</fullName>
    </submittedName>
</protein>
<evidence type="ECO:0000313" key="2">
    <source>
        <dbReference type="Proteomes" id="UP001164714"/>
    </source>
</evidence>
<sequence length="60" mass="7067">MIKQCTICGNNFEATTNNAKYCSDPCKKKGRKLSQREWRANNKGYFKEKMIAYRKKKNNS</sequence>
<accession>A0AA47G9E7</accession>
<name>A0AA47G9E7_9LACT</name>
<reference evidence="1" key="1">
    <citation type="submission" date="2022-12" db="EMBL/GenBank/DDBJ databases">
        <title>Whole genome sequence analysis of a duck derived balloon bacteium Aerococcus urinaeequi henan2020.</title>
        <authorList>
            <person name="Zhang H."/>
            <person name="Qiao H.X."/>
            <person name="Bian C.Z."/>
            <person name="Shu J.C."/>
        </authorList>
    </citation>
    <scope>NUCLEOTIDE SEQUENCE</scope>
    <source>
        <strain evidence="1">2020-HN-1</strain>
    </source>
</reference>
<gene>
    <name evidence="1" type="ORF">OZ415_01255</name>
</gene>
<dbReference type="Proteomes" id="UP001164714">
    <property type="component" value="Chromosome"/>
</dbReference>
<evidence type="ECO:0000313" key="1">
    <source>
        <dbReference type="EMBL" id="WAT24765.1"/>
    </source>
</evidence>
<dbReference type="AlphaFoldDB" id="A0AA47G9E7"/>
<dbReference type="EMBL" id="CP114063">
    <property type="protein sequence ID" value="WAT24765.1"/>
    <property type="molecule type" value="Genomic_DNA"/>
</dbReference>
<dbReference type="RefSeq" id="WP_269105142.1">
    <property type="nucleotide sequence ID" value="NZ_CP114063.1"/>
</dbReference>
<organism evidence="1 2">
    <name type="scientific">Aerococcus urinaeequi</name>
    <dbReference type="NCBI Taxonomy" id="51665"/>
    <lineage>
        <taxon>Bacteria</taxon>
        <taxon>Bacillati</taxon>
        <taxon>Bacillota</taxon>
        <taxon>Bacilli</taxon>
        <taxon>Lactobacillales</taxon>
        <taxon>Aerococcaceae</taxon>
        <taxon>Aerococcus</taxon>
    </lineage>
</organism>